<dbReference type="Gene3D" id="3.30.560.10">
    <property type="entry name" value="Glucose Oxidase, domain 3"/>
    <property type="match status" value="1"/>
</dbReference>
<evidence type="ECO:0000256" key="5">
    <source>
        <dbReference type="ARBA" id="ARBA00022827"/>
    </source>
</evidence>
<name>A0ABQ3B7Y2_9GAMM</name>
<comment type="similarity">
    <text evidence="2">Belongs to the GMC oxidoreductase family.</text>
</comment>
<accession>A0ABQ3B7Y2</accession>
<comment type="cofactor">
    <cofactor evidence="1">
        <name>FAD</name>
        <dbReference type="ChEBI" id="CHEBI:57692"/>
    </cofactor>
</comment>
<protein>
    <submittedName>
        <fullName evidence="8">GMC oxidoreductase</fullName>
    </submittedName>
</protein>
<dbReference type="InterPro" id="IPR019546">
    <property type="entry name" value="TAT_signal_bac_arc"/>
</dbReference>
<dbReference type="Pfam" id="PF00732">
    <property type="entry name" value="GMC_oxred_N"/>
    <property type="match status" value="1"/>
</dbReference>
<evidence type="ECO:0000256" key="2">
    <source>
        <dbReference type="ARBA" id="ARBA00010790"/>
    </source>
</evidence>
<evidence type="ECO:0000313" key="9">
    <source>
        <dbReference type="Proteomes" id="UP000601597"/>
    </source>
</evidence>
<dbReference type="InterPro" id="IPR036188">
    <property type="entry name" value="FAD/NAD-bd_sf"/>
</dbReference>
<dbReference type="RefSeq" id="WP_227712563.1">
    <property type="nucleotide sequence ID" value="NZ_BMXV01000008.1"/>
</dbReference>
<organism evidence="8 9">
    <name type="scientific">Marinobacter zhanjiangensis</name>
    <dbReference type="NCBI Taxonomy" id="578215"/>
    <lineage>
        <taxon>Bacteria</taxon>
        <taxon>Pseudomonadati</taxon>
        <taxon>Pseudomonadota</taxon>
        <taxon>Gammaproteobacteria</taxon>
        <taxon>Pseudomonadales</taxon>
        <taxon>Marinobacteraceae</taxon>
        <taxon>Marinobacter</taxon>
    </lineage>
</organism>
<reference evidence="9" key="1">
    <citation type="journal article" date="2019" name="Int. J. Syst. Evol. Microbiol.">
        <title>The Global Catalogue of Microorganisms (GCM) 10K type strain sequencing project: providing services to taxonomists for standard genome sequencing and annotation.</title>
        <authorList>
            <consortium name="The Broad Institute Genomics Platform"/>
            <consortium name="The Broad Institute Genome Sequencing Center for Infectious Disease"/>
            <person name="Wu L."/>
            <person name="Ma J."/>
        </authorList>
    </citation>
    <scope>NUCLEOTIDE SEQUENCE [LARGE SCALE GENOMIC DNA]</scope>
    <source>
        <strain evidence="9">KCTC 22280</strain>
    </source>
</reference>
<sequence length="574" mass="60975">MKNKNNKMSAHLQEDFEAGRLSRRGFIKAAAALGVVASVPMVLGARHARASSADKYDYVIIGAGSAGSALAARLAEDTSKNILVLEAGPPDSHQAIHVPVAFPQLFKTPFDWDYTSVPQSGLAGNTVYIPRGKVYGGSSSINAMIYMRGHPNSYNAWAQDNPGWSYAELLPYFIRGEDNSRGESPDHGVGGPLSVIDQRDPNPLSKAMVAAAGERGYPLNEDFNAGSQEGFGLYQVTQKGGMRASAAGAYLHPALERGNVTIQGEALVHNLIMENGQCTGVRFESGDEMHEVHAGSEVVLSAGSIGSPQILMLSGIGARSDLEAHGITVVNDLPGVGQNLQDHAMVPVAYECTQPITLAGAETPEQAELLKEGMGLLTSNIGEAGGFLKLDPAAVAPELQFHFAPNYFIADGAGNPAGHGFTLMPGIVGTKSVGSIRLTSSDPHAKPAIDPAILKDDHDLEVMVEGLKIARNVLNAPAFDEYRGAEYMPGESVHTDDDIRDYIRNNTQTIYHPVGTCKMGSDQRSVVDSQLRVHGVKGLRVADASVMPRIINGNTNAVCMVIGEKCADLIREDA</sequence>
<keyword evidence="3" id="KW-0285">Flavoprotein</keyword>
<evidence type="ECO:0000256" key="1">
    <source>
        <dbReference type="ARBA" id="ARBA00001974"/>
    </source>
</evidence>
<comment type="caution">
    <text evidence="8">The sequence shown here is derived from an EMBL/GenBank/DDBJ whole genome shotgun (WGS) entry which is preliminary data.</text>
</comment>
<gene>
    <name evidence="8" type="ORF">GCM10007071_32950</name>
</gene>
<dbReference type="SUPFAM" id="SSF51905">
    <property type="entry name" value="FAD/NAD(P)-binding domain"/>
    <property type="match status" value="1"/>
</dbReference>
<evidence type="ECO:0000313" key="8">
    <source>
        <dbReference type="EMBL" id="GGY82867.1"/>
    </source>
</evidence>
<dbReference type="InterPro" id="IPR000172">
    <property type="entry name" value="GMC_OxRdtase_N"/>
</dbReference>
<evidence type="ECO:0000256" key="3">
    <source>
        <dbReference type="ARBA" id="ARBA00022630"/>
    </source>
</evidence>
<dbReference type="EMBL" id="BMXV01000008">
    <property type="protein sequence ID" value="GGY82867.1"/>
    <property type="molecule type" value="Genomic_DNA"/>
</dbReference>
<dbReference type="PANTHER" id="PTHR11552">
    <property type="entry name" value="GLUCOSE-METHANOL-CHOLINE GMC OXIDOREDUCTASE"/>
    <property type="match status" value="1"/>
</dbReference>
<dbReference type="PROSITE" id="PS51318">
    <property type="entry name" value="TAT"/>
    <property type="match status" value="1"/>
</dbReference>
<dbReference type="Proteomes" id="UP000601597">
    <property type="component" value="Unassembled WGS sequence"/>
</dbReference>
<evidence type="ECO:0000259" key="7">
    <source>
        <dbReference type="PROSITE" id="PS00624"/>
    </source>
</evidence>
<dbReference type="SUPFAM" id="SSF54373">
    <property type="entry name" value="FAD-linked reductases, C-terminal domain"/>
    <property type="match status" value="1"/>
</dbReference>
<dbReference type="Gene3D" id="3.50.50.60">
    <property type="entry name" value="FAD/NAD(P)-binding domain"/>
    <property type="match status" value="1"/>
</dbReference>
<dbReference type="PROSITE" id="PS00624">
    <property type="entry name" value="GMC_OXRED_2"/>
    <property type="match status" value="1"/>
</dbReference>
<proteinExistence type="inferred from homology"/>
<feature type="domain" description="Glucose-methanol-choline oxidoreductase N-terminal" evidence="7">
    <location>
        <begin position="303"/>
        <end position="317"/>
    </location>
</feature>
<dbReference type="InterPro" id="IPR006311">
    <property type="entry name" value="TAT_signal"/>
</dbReference>
<dbReference type="PANTHER" id="PTHR11552:SF147">
    <property type="entry name" value="CHOLINE DEHYDROGENASE, MITOCHONDRIAL"/>
    <property type="match status" value="1"/>
</dbReference>
<dbReference type="InterPro" id="IPR012132">
    <property type="entry name" value="GMC_OxRdtase"/>
</dbReference>
<evidence type="ECO:0000256" key="6">
    <source>
        <dbReference type="ARBA" id="ARBA00023002"/>
    </source>
</evidence>
<dbReference type="InterPro" id="IPR007867">
    <property type="entry name" value="GMC_OxRtase_C"/>
</dbReference>
<keyword evidence="4" id="KW-0732">Signal</keyword>
<keyword evidence="9" id="KW-1185">Reference proteome</keyword>
<evidence type="ECO:0000256" key="4">
    <source>
        <dbReference type="ARBA" id="ARBA00022729"/>
    </source>
</evidence>
<dbReference type="PIRSF" id="PIRSF000137">
    <property type="entry name" value="Alcohol_oxidase"/>
    <property type="match status" value="1"/>
</dbReference>
<keyword evidence="6" id="KW-0560">Oxidoreductase</keyword>
<dbReference type="Pfam" id="PF05199">
    <property type="entry name" value="GMC_oxred_C"/>
    <property type="match status" value="1"/>
</dbReference>
<keyword evidence="5" id="KW-0274">FAD</keyword>
<dbReference type="NCBIfam" id="TIGR01409">
    <property type="entry name" value="TAT_signal_seq"/>
    <property type="match status" value="1"/>
</dbReference>